<dbReference type="AlphaFoldDB" id="A0A086VL80"/>
<organism evidence="7 8">
    <name type="scientific">Podila verticillata NRRL 6337</name>
    <dbReference type="NCBI Taxonomy" id="1069443"/>
    <lineage>
        <taxon>Eukaryota</taxon>
        <taxon>Fungi</taxon>
        <taxon>Fungi incertae sedis</taxon>
        <taxon>Mucoromycota</taxon>
        <taxon>Mortierellomycotina</taxon>
        <taxon>Mortierellomycetes</taxon>
        <taxon>Mortierellales</taxon>
        <taxon>Mortierellaceae</taxon>
        <taxon>Podila</taxon>
    </lineage>
</organism>
<evidence type="ECO:0000256" key="1">
    <source>
        <dbReference type="ARBA" id="ARBA00004173"/>
    </source>
</evidence>
<accession>A0A086VL80</accession>
<proteinExistence type="inferred from homology"/>
<evidence type="ECO:0000313" key="8">
    <source>
        <dbReference type="Proteomes" id="UP000243308"/>
    </source>
</evidence>
<gene>
    <name evidence="7" type="ORF">MVEG_20017</name>
</gene>
<dbReference type="EMBL" id="CM002878">
    <property type="protein sequence ID" value="KFH98279.1"/>
    <property type="molecule type" value="Genomic_DNA"/>
</dbReference>
<dbReference type="InterPro" id="IPR036419">
    <property type="entry name" value="Ribosomal_S3_C_sf"/>
</dbReference>
<keyword evidence="4 7" id="KW-0496">Mitochondrion</keyword>
<comment type="subcellular location">
    <subcellularLocation>
        <location evidence="1">Mitochondrion</location>
    </subcellularLocation>
</comment>
<dbReference type="Gene3D" id="3.30.1140.32">
    <property type="entry name" value="Ribosomal protein S3, C-terminal domain"/>
    <property type="match status" value="1"/>
</dbReference>
<dbReference type="GO" id="GO:0006412">
    <property type="term" value="P:translation"/>
    <property type="evidence" value="ECO:0007669"/>
    <property type="project" value="InterPro"/>
</dbReference>
<protein>
    <recommendedName>
        <fullName evidence="6">Small ribosomal subunit protein uS3m</fullName>
    </recommendedName>
</protein>
<evidence type="ECO:0000256" key="6">
    <source>
        <dbReference type="ARBA" id="ARBA00035157"/>
    </source>
</evidence>
<comment type="similarity">
    <text evidence="2">Belongs to the universal ribosomal protein uS3 family.</text>
</comment>
<evidence type="ECO:0000256" key="5">
    <source>
        <dbReference type="ARBA" id="ARBA00023274"/>
    </source>
</evidence>
<evidence type="ECO:0000256" key="4">
    <source>
        <dbReference type="ARBA" id="ARBA00023128"/>
    </source>
</evidence>
<sequence length="283" mass="32395">MGSKHPLSLRLKTHNKWGETSYYFNSKSELHNYWGVDKIALNVIKHYFQFALISKPKFNKDSNKIVISFYYFLNLPVSKRFNPYGQSKRIQSSLQGDVTANNKNLLPLEAKGYSKLILKLSRFYGKPVELRPVRIHYPYLNSYILAQYIAINIRLGNFNKLMRTLFKKAKLVRNNNINTTNFRDLIKYSSLINRPQFLSGLKIQISGRLSQRKAASRTRIVRKSIGTLRLSSSTSLIDASKFSFKGKNGAATVKVWLSSCTVNPSVNKNTLINTPPLHSTLII</sequence>
<geneLocation type="mitochondrion" evidence="7"/>
<dbReference type="SUPFAM" id="SSF54821">
    <property type="entry name" value="Ribosomal protein S3 C-terminal domain"/>
    <property type="match status" value="1"/>
</dbReference>
<reference evidence="7 8" key="1">
    <citation type="submission" date="2011-02" db="EMBL/GenBank/DDBJ databases">
        <title>The Genome Sequence of Mortierella verticillata NRRL 6337.</title>
        <authorList>
            <consortium name="The Broad Institute Genome Sequencing Platform"/>
            <person name="Russ C."/>
            <person name="Cuomo C."/>
            <person name="Burger G."/>
            <person name="Gray M.W."/>
            <person name="Holland P.W.H."/>
            <person name="King N."/>
            <person name="Lang F.B.F."/>
            <person name="Roger A.J."/>
            <person name="Ruiz-Trillo I."/>
            <person name="Young S.K."/>
            <person name="Zeng Q."/>
            <person name="Gargeya S."/>
            <person name="Alvarado L."/>
            <person name="Berlin A."/>
            <person name="Chapman S.B."/>
            <person name="Chen Z."/>
            <person name="Freedman E."/>
            <person name="Gellesch M."/>
            <person name="Goldberg J."/>
            <person name="Griggs A."/>
            <person name="Gujja S."/>
            <person name="Heilman E."/>
            <person name="Heiman D."/>
            <person name="Howarth C."/>
            <person name="Mehta T."/>
            <person name="Neiman D."/>
            <person name="Pearson M."/>
            <person name="Roberts A."/>
            <person name="Saif S."/>
            <person name="Shea T."/>
            <person name="Shenoy N."/>
            <person name="Sisk P."/>
            <person name="Stolte C."/>
            <person name="Sykes S."/>
            <person name="White J."/>
            <person name="Yandava C."/>
            <person name="Haas B."/>
            <person name="Nusbaum C."/>
            <person name="Birren B."/>
        </authorList>
    </citation>
    <scope>NUCLEOTIDE SEQUENCE [LARGE SCALE GENOMIC DNA]</scope>
    <source>
        <strain evidence="7 8">NRRL 6337</strain>
    </source>
</reference>
<dbReference type="GO" id="GO:1990904">
    <property type="term" value="C:ribonucleoprotein complex"/>
    <property type="evidence" value="ECO:0007669"/>
    <property type="project" value="UniProtKB-KW"/>
</dbReference>
<dbReference type="GO" id="GO:0005739">
    <property type="term" value="C:mitochondrion"/>
    <property type="evidence" value="ECO:0007669"/>
    <property type="project" value="UniProtKB-SubCell"/>
</dbReference>
<evidence type="ECO:0000256" key="2">
    <source>
        <dbReference type="ARBA" id="ARBA00010761"/>
    </source>
</evidence>
<dbReference type="GO" id="GO:0005840">
    <property type="term" value="C:ribosome"/>
    <property type="evidence" value="ECO:0007669"/>
    <property type="project" value="UniProtKB-KW"/>
</dbReference>
<dbReference type="Proteomes" id="UP000243308">
    <property type="component" value="Mitochondrion MT"/>
</dbReference>
<name>A0A086VL80_9FUNG</name>
<dbReference type="OrthoDB" id="3260152at2759"/>
<dbReference type="GO" id="GO:0003735">
    <property type="term" value="F:structural constituent of ribosome"/>
    <property type="evidence" value="ECO:0007669"/>
    <property type="project" value="InterPro"/>
</dbReference>
<keyword evidence="8" id="KW-1185">Reference proteome</keyword>
<dbReference type="InterPro" id="IPR007980">
    <property type="entry name" value="Ribosomal_uS3m_fun"/>
</dbReference>
<keyword evidence="5" id="KW-0687">Ribonucleoprotein</keyword>
<evidence type="ECO:0000256" key="3">
    <source>
        <dbReference type="ARBA" id="ARBA00022980"/>
    </source>
</evidence>
<keyword evidence="3 7" id="KW-0689">Ribosomal protein</keyword>
<dbReference type="Pfam" id="PF05316">
    <property type="entry name" value="VAR1"/>
    <property type="match status" value="1"/>
</dbReference>
<evidence type="ECO:0000313" key="7">
    <source>
        <dbReference type="EMBL" id="KFH98279.1"/>
    </source>
</evidence>